<feature type="region of interest" description="Disordered" evidence="1">
    <location>
        <begin position="1"/>
        <end position="77"/>
    </location>
</feature>
<evidence type="ECO:0000313" key="2">
    <source>
        <dbReference type="EMBL" id="AXR80158.1"/>
    </source>
</evidence>
<dbReference type="Proteomes" id="UP000258613">
    <property type="component" value="Chromosome"/>
</dbReference>
<proteinExistence type="predicted"/>
<organism evidence="2 3">
    <name type="scientific">Natrarchaeobaculum sulfurireducens</name>
    <dbReference type="NCBI Taxonomy" id="2044521"/>
    <lineage>
        <taxon>Archaea</taxon>
        <taxon>Methanobacteriati</taxon>
        <taxon>Methanobacteriota</taxon>
        <taxon>Stenosarchaea group</taxon>
        <taxon>Halobacteria</taxon>
        <taxon>Halobacteriales</taxon>
        <taxon>Natrialbaceae</taxon>
        <taxon>Natrarchaeobaculum</taxon>
    </lineage>
</organism>
<dbReference type="KEGG" id="nag:AArcMg_0126"/>
<accession>A0A346PKW3</accession>
<evidence type="ECO:0000313" key="3">
    <source>
        <dbReference type="Proteomes" id="UP000258613"/>
    </source>
</evidence>
<evidence type="ECO:0000256" key="1">
    <source>
        <dbReference type="SAM" id="MobiDB-lite"/>
    </source>
</evidence>
<dbReference type="AlphaFoldDB" id="A0A346PKW3"/>
<name>A0A346PKW3_9EURY</name>
<reference evidence="3" key="1">
    <citation type="submission" date="2018-02" db="EMBL/GenBank/DDBJ databases">
        <title>Phenotypic and genomic properties of facultatively anaerobic sulfur-reducing natronoarchaea from hypersaline soda lakes.</title>
        <authorList>
            <person name="Sorokin D.Y."/>
            <person name="Kublanov I.V."/>
            <person name="Roman P."/>
            <person name="Sinninghe Damste J.S."/>
            <person name="Golyshin P.N."/>
            <person name="Rojo D."/>
            <person name="Ciordia S."/>
            <person name="Mena M.D.C."/>
            <person name="Ferrer M."/>
            <person name="Messina E."/>
            <person name="Smedile F."/>
            <person name="La Spada G."/>
            <person name="La Cono V."/>
            <person name="Yakimov M.M."/>
        </authorList>
    </citation>
    <scope>NUCLEOTIDE SEQUENCE [LARGE SCALE GENOMIC DNA]</scope>
    <source>
        <strain evidence="3">AArc-Mg</strain>
    </source>
</reference>
<dbReference type="EMBL" id="CP027033">
    <property type="protein sequence ID" value="AXR80158.1"/>
    <property type="molecule type" value="Genomic_DNA"/>
</dbReference>
<gene>
    <name evidence="2" type="ORF">AArcMg_0126</name>
</gene>
<keyword evidence="3" id="KW-1185">Reference proteome</keyword>
<sequence length="77" mass="8133">MLTSARPISEPRRERTGADGFDSSRSSYSLGRPYFSVGDTHRLSMAGPGGTGTTASDGDDRDLPRPCASVRDGRTVG</sequence>
<protein>
    <submittedName>
        <fullName evidence="2">Uncharacterized protein</fullName>
    </submittedName>
</protein>